<dbReference type="SUPFAM" id="SSF53098">
    <property type="entry name" value="Ribonuclease H-like"/>
    <property type="match status" value="1"/>
</dbReference>
<reference evidence="7 8" key="1">
    <citation type="submission" date="2019-09" db="EMBL/GenBank/DDBJ databases">
        <title>Bird 10,000 Genomes (B10K) Project - Family phase.</title>
        <authorList>
            <person name="Zhang G."/>
        </authorList>
    </citation>
    <scope>NUCLEOTIDE SEQUENCE [LARGE SCALE GENOMIC DNA]</scope>
    <source>
        <strain evidence="7">B10K-DU-002-08</strain>
        <tissue evidence="7">Muscle</tissue>
    </source>
</reference>
<dbReference type="GO" id="GO:0035613">
    <property type="term" value="F:RNA stem-loop binding"/>
    <property type="evidence" value="ECO:0007669"/>
    <property type="project" value="TreeGrafter"/>
</dbReference>
<name>A0A7K4U6I9_9SYLV</name>
<keyword evidence="1" id="KW-0808">Transferase</keyword>
<organism evidence="7 8">
    <name type="scientific">Sinosuthora webbiana</name>
    <dbReference type="NCBI Taxonomy" id="337173"/>
    <lineage>
        <taxon>Eukaryota</taxon>
        <taxon>Metazoa</taxon>
        <taxon>Chordata</taxon>
        <taxon>Craniata</taxon>
        <taxon>Vertebrata</taxon>
        <taxon>Euteleostomi</taxon>
        <taxon>Archelosauria</taxon>
        <taxon>Archosauria</taxon>
        <taxon>Dinosauria</taxon>
        <taxon>Saurischia</taxon>
        <taxon>Theropoda</taxon>
        <taxon>Coelurosauria</taxon>
        <taxon>Aves</taxon>
        <taxon>Neognathae</taxon>
        <taxon>Neoaves</taxon>
        <taxon>Telluraves</taxon>
        <taxon>Australaves</taxon>
        <taxon>Passeriformes</taxon>
        <taxon>Sylvioidea</taxon>
        <taxon>Sylviidae</taxon>
        <taxon>Sinosuthora</taxon>
    </lineage>
</organism>
<dbReference type="Gene3D" id="3.30.420.10">
    <property type="entry name" value="Ribonuclease H-like superfamily/Ribonuclease H"/>
    <property type="match status" value="1"/>
</dbReference>
<dbReference type="PANTHER" id="PTHR41694">
    <property type="entry name" value="ENDOGENOUS RETROVIRUS GROUP K MEMBER POL PROTEIN"/>
    <property type="match status" value="1"/>
</dbReference>
<evidence type="ECO:0000256" key="3">
    <source>
        <dbReference type="ARBA" id="ARBA00022722"/>
    </source>
</evidence>
<evidence type="ECO:0000313" key="7">
    <source>
        <dbReference type="EMBL" id="NWR05912.1"/>
    </source>
</evidence>
<evidence type="ECO:0000256" key="1">
    <source>
        <dbReference type="ARBA" id="ARBA00022679"/>
    </source>
</evidence>
<dbReference type="AlphaFoldDB" id="A0A7K4U6I9"/>
<dbReference type="GO" id="GO:0004519">
    <property type="term" value="F:endonuclease activity"/>
    <property type="evidence" value="ECO:0007669"/>
    <property type="project" value="UniProtKB-KW"/>
</dbReference>
<dbReference type="InterPro" id="IPR036397">
    <property type="entry name" value="RNaseH_sf"/>
</dbReference>
<keyword evidence="8" id="KW-1185">Reference proteome</keyword>
<evidence type="ECO:0000256" key="4">
    <source>
        <dbReference type="ARBA" id="ARBA00022759"/>
    </source>
</evidence>
<keyword evidence="5" id="KW-0378">Hydrolase</keyword>
<proteinExistence type="predicted"/>
<evidence type="ECO:0000313" key="8">
    <source>
        <dbReference type="Proteomes" id="UP000580691"/>
    </source>
</evidence>
<evidence type="ECO:0000256" key="5">
    <source>
        <dbReference type="ARBA" id="ARBA00022801"/>
    </source>
</evidence>
<keyword evidence="2" id="KW-0548">Nucleotidyltransferase</keyword>
<evidence type="ECO:0000256" key="2">
    <source>
        <dbReference type="ARBA" id="ARBA00022695"/>
    </source>
</evidence>
<sequence>VKHTTRIPHSSTGQATVERANRTLKEYLAKQKQNGSIHVVSRLSKVLFTLNYLCLAEGREEPVVVIHHLAVKEGTPQAIPGLYVYHKNMQTGEWQGP</sequence>
<keyword evidence="4" id="KW-0255">Endonuclease</keyword>
<dbReference type="Proteomes" id="UP000580691">
    <property type="component" value="Unassembled WGS sequence"/>
</dbReference>
<feature type="non-terminal residue" evidence="7">
    <location>
        <position position="1"/>
    </location>
</feature>
<comment type="caution">
    <text evidence="7">The sequence shown here is derived from an EMBL/GenBank/DDBJ whole genome shotgun (WGS) entry which is preliminary data.</text>
</comment>
<dbReference type="PANTHER" id="PTHR41694:SF3">
    <property type="entry name" value="RNA-DIRECTED DNA POLYMERASE-RELATED"/>
    <property type="match status" value="1"/>
</dbReference>
<accession>A0A7K4U6I9</accession>
<dbReference type="GO" id="GO:0003964">
    <property type="term" value="F:RNA-directed DNA polymerase activity"/>
    <property type="evidence" value="ECO:0007669"/>
    <property type="project" value="UniProtKB-KW"/>
</dbReference>
<dbReference type="OrthoDB" id="9308938at2759"/>
<dbReference type="InterPro" id="IPR012337">
    <property type="entry name" value="RNaseH-like_sf"/>
</dbReference>
<gene>
    <name evidence="7" type="primary">Ervk18_0</name>
    <name evidence="7" type="ORF">SINWEB_R15766</name>
</gene>
<keyword evidence="3" id="KW-0540">Nuclease</keyword>
<dbReference type="EMBL" id="VXBN01009532">
    <property type="protein sequence ID" value="NWR05912.1"/>
    <property type="molecule type" value="Genomic_DNA"/>
</dbReference>
<feature type="non-terminal residue" evidence="7">
    <location>
        <position position="97"/>
    </location>
</feature>
<dbReference type="GO" id="GO:0016787">
    <property type="term" value="F:hydrolase activity"/>
    <property type="evidence" value="ECO:0007669"/>
    <property type="project" value="UniProtKB-KW"/>
</dbReference>
<protein>
    <submittedName>
        <fullName evidence="7">POK18 protein</fullName>
    </submittedName>
</protein>
<keyword evidence="6" id="KW-0695">RNA-directed DNA polymerase</keyword>
<evidence type="ECO:0000256" key="6">
    <source>
        <dbReference type="ARBA" id="ARBA00022918"/>
    </source>
</evidence>